<proteinExistence type="predicted"/>
<accession>A0A3B0UNU3</accession>
<gene>
    <name evidence="1" type="ORF">MNBD_BACTEROID07-587</name>
</gene>
<dbReference type="AlphaFoldDB" id="A0A3B0UNU3"/>
<name>A0A3B0UNU3_9ZZZZ</name>
<evidence type="ECO:0000313" key="1">
    <source>
        <dbReference type="EMBL" id="VAW29873.1"/>
    </source>
</evidence>
<protein>
    <recommendedName>
        <fullName evidence="2">Outer membrane protein beta-barrel domain-containing protein</fullName>
    </recommendedName>
</protein>
<evidence type="ECO:0008006" key="2">
    <source>
        <dbReference type="Google" id="ProtNLM"/>
    </source>
</evidence>
<sequence length="221" mass="24739">MLALIFLFLGNGAFAQSKYDLQVTGGYSFSDQWDMNGYNVDLSVNRNIWSVISIGLYLDYDNVDNLIPEVNGNGSNYGGNFIPYTYDAYIKSLTGGEAIGFSQDMANFLSYGIKTNFDFKIFKKFKMGFNVGVGLTTRKWASLILSTFSTGTNGKVVDYTPATIFLKTTEFSWRYDIKFTYNLSQRINAVLQIGHNASSFKKYSTGYTTYLKANLGIAVKL</sequence>
<reference evidence="1" key="1">
    <citation type="submission" date="2018-06" db="EMBL/GenBank/DDBJ databases">
        <authorList>
            <person name="Zhirakovskaya E."/>
        </authorList>
    </citation>
    <scope>NUCLEOTIDE SEQUENCE</scope>
</reference>
<organism evidence="1">
    <name type="scientific">hydrothermal vent metagenome</name>
    <dbReference type="NCBI Taxonomy" id="652676"/>
    <lineage>
        <taxon>unclassified sequences</taxon>
        <taxon>metagenomes</taxon>
        <taxon>ecological metagenomes</taxon>
    </lineage>
</organism>
<dbReference type="EMBL" id="UOET01000439">
    <property type="protein sequence ID" value="VAW29873.1"/>
    <property type="molecule type" value="Genomic_DNA"/>
</dbReference>